<feature type="domain" description="Filamentous haemagglutinin FhaB/tRNA nuclease CdiA-like TPS" evidence="2">
    <location>
        <begin position="56"/>
        <end position="176"/>
    </location>
</feature>
<dbReference type="Pfam" id="PF24241">
    <property type="entry name" value="Deam_C"/>
    <property type="match status" value="1"/>
</dbReference>
<dbReference type="Pfam" id="PF13332">
    <property type="entry name" value="Fil_haemagg_2"/>
    <property type="match status" value="6"/>
</dbReference>
<protein>
    <submittedName>
        <fullName evidence="3">Filamentous hemagglutinin</fullName>
    </submittedName>
</protein>
<feature type="chain" id="PRO_5015559364" evidence="1">
    <location>
        <begin position="38"/>
        <end position="5135"/>
    </location>
</feature>
<dbReference type="SMART" id="SM00912">
    <property type="entry name" value="Haemagg_act"/>
    <property type="match status" value="1"/>
</dbReference>
<dbReference type="NCBIfam" id="TIGR01731">
    <property type="entry name" value="fil_hemag_20aa"/>
    <property type="match status" value="32"/>
</dbReference>
<evidence type="ECO:0000313" key="4">
    <source>
        <dbReference type="Proteomes" id="UP000238191"/>
    </source>
</evidence>
<dbReference type="InterPro" id="IPR025157">
    <property type="entry name" value="Hemagglutinin_rpt"/>
</dbReference>
<keyword evidence="1" id="KW-0732">Signal</keyword>
<dbReference type="Pfam" id="PF05860">
    <property type="entry name" value="TPS"/>
    <property type="match status" value="1"/>
</dbReference>
<dbReference type="InterPro" id="IPR012334">
    <property type="entry name" value="Pectin_lyas_fold"/>
</dbReference>
<dbReference type="InterPro" id="IPR010069">
    <property type="entry name" value="CdiA_FHA1_rpt"/>
</dbReference>
<dbReference type="GO" id="GO:0003824">
    <property type="term" value="F:catalytic activity"/>
    <property type="evidence" value="ECO:0007669"/>
    <property type="project" value="UniProtKB-ARBA"/>
</dbReference>
<dbReference type="InterPro" id="IPR008619">
    <property type="entry name" value="Filamentous_hemagglutn_rpt"/>
</dbReference>
<organism evidence="3 4">
    <name type="scientific">Xanthomonas pisi</name>
    <dbReference type="NCBI Taxonomy" id="56457"/>
    <lineage>
        <taxon>Bacteria</taxon>
        <taxon>Pseudomonadati</taxon>
        <taxon>Pseudomonadota</taxon>
        <taxon>Gammaproteobacteria</taxon>
        <taxon>Lysobacterales</taxon>
        <taxon>Lysobacteraceae</taxon>
        <taxon>Xanthomonas</taxon>
    </lineage>
</organism>
<dbReference type="OrthoDB" id="2664633at2"/>
<dbReference type="Gene3D" id="2.160.20.10">
    <property type="entry name" value="Single-stranded right-handed beta-helix, Pectin lyase-like"/>
    <property type="match status" value="1"/>
</dbReference>
<dbReference type="InterPro" id="IPR011050">
    <property type="entry name" value="Pectin_lyase_fold/virulence"/>
</dbReference>
<sequence length="5135" mass="511943">MDTETMSVRGYVAEQSKRALALLLCFTVTWTSFPAWAQVAPTANPGGQTPGQQVAANGVPVVDIVAPNARGISHNRYSNFNVGPNGLILNNSAQISKTELGGYVAGNNNLQRSGAASLILNEVTSASSRLQGYTEIAGAKAQLVIANPNGISCNGCGFLNTSRVTLTTGTPNLGGDGALNGFTITGGALSIGSNGLDAFNVDRLDLLSRQLSVDGSIWTKELVASAGAGRVNYDGMLLDVLPGTDGAAPSIGIDVAQLGGMYADRIRLIATEAGVGVVSRGTLAAQSGDLQIDSAGQLSLNGTAVARDGLTVRAAGDLDQRGVLGSQQGDVRLRGARMSLAGDLVAAGTLDAQASGALSHSGRSSAGAIRLFGSELNADGSLHTTGALDLGADGVLRSNGVAYAATAATLRAGQIGLTGTLQSGGAIGLNANAIDALGTLDAATALRVNSSGNVRLGGLAQAGQRADVQAGGRLELQGQLIAADAVALNAASIDIAQRGALSAGGDLELRSAGALNNAGSGYAGRDLRLQAASVTTTGSLAAARDAQAAVTGGLVNSGKFVAGNALTIDAAQLDSRGDIGSQRGDTLLRSRGGLALSGNTVAGTALGLDAAADAQVSGIVNAGSVNLRSGGDTALSGTLQTTAGGLVIAAGGELVSDAVVGSTGTIGLQANGALRQRGQLRGDGAVQLRGAAIEHSGVIDAGGDLRITSAADLALDGTVQSAGSATLQAGAVLDNRAKVVAAGALDVDAASLRNAQVGAFSSDAGARVRTAGTLDNAGSLYAASDLQLTAGAFTQSGSASSGNTLSAAVSGSFDNAGNVIARNALQIDAGSVRSSGQLGSEAAGVRLGSQGDIALQGVVAAATTLQASAAGDLQQAGSLRAQSLALSAGRDLTAAGNLQSASTLDLQAQRALTFAGQGQAGGDASLRAATLTTRQDAVLQGAGAIALEGAAVDSRGKLDAGSDLQIRSQGDLTLAGVAQGGRDVVFNTTGALSNAAQVFAGRNLSLQAGSLDNTLNGVLAGEGNIALTTTALLNNAGRVQAGGDLQISAANMDQGGSASAGNALRTAIAGTLANRGNLIAKDALQIDAATLRSSGQLGSERADVTLNSRDAMQLEGVVAAATALRATAGGDLQQAGSLKAQSIALQAGRDLTANGTLQSASTLDLQAQRTLALNGQASSTGDASVTGATIMTGAAAVVQSGAGITVDGGSIDSRGSLDAATDLNVRSAGDLALAGVAQGGRDVALTAAGALNNGAQVVAARDLRVQAASADNAATATLGALRDLRVDVAGVLENNGTLHGERGLALNTGTLLQRGRVYSGDAVSIASKGVFENAGQLVSGKDLSIAADSIFSSGQLGSVNGALTLTSQNAIDLQGVMAAATTLQATAGTDLLQAGSLNAQVVTLQAGRDLTAVGTLQSASALDLQAQRSLTLNGQAQAGSDANLRGNSIATGRDAVLKSVGAISLDGAAIDSRGTLDAGTDLSLRSTGALALAGVVQANRDVVLSATDTLSNASQVIAGRDLSVQTGNITNVAAGVLAADGSVTLTTGALQNRGSLQSGGDLRITAASMDQSGNAIAGNALTATVTGTLDNRGNLIAKDALLVEAGSLRSSGQLGSEAANVALTSRGDMTLEGVVAAATTLQATAVGDLQQAGSLKAQSIALQAGRDLTTAGTLQSATQLDLQAQRTLTFNGQAVSAGNATLRGARIAIAQAAVLQSSGAISLDGAAIDSRGALDAATDLNLRSTGDLAVAGVAQADRNVVVSATGALTNAAQVVAGQSLNVTAASASNATNGVLLAQGDATFSIGGLLENAGAVRAGNQLTLGVGSLRQTGQAYGLQRLGLTAAGAVDNRGDLIGGNGLRVESGQLASSGQLGSERGDVVLISRGSLQLDGSLAAAGAFSAQADGALAQSGTLSAGNTLDLRSKSDLTVAGQLRGEQVTLASDAVVRQQGVVSGATVGLQGARIENAGQTTASGNLSLRAGEINIAGTVGAGIAGDGNLGAGSTLSLVADRQLGASGKLLAGGNLTVQGSQLQLAGASTRATGNVALTTGGNLDHRGGDLLAGGTLTVQAGGNIDNGRLNTVAGQMQANQLSVDGGSLSNVGGRLVQSGNGLTRVSIGGAIDNTGGTLASNAQDLTITAASLENAQGRIEHAGTGALSVTSRGALGNSSGRILTQGQLDLGASGALNNQGGAIAAAGDAVLGVGSLNNIGGSVSARGLSVQSGGAADNRNGLLQASGGALTLRADSLSNAGGTVQAVANAGAGGSLRVDLNRGLDNGNGTIGVSTDAVITAENLSSAGGSLQAGRDLSVTARGQLDNHQGGKLSAGRDLNVAVTGALLNSGGQLDAGNTLTASGGRIDNTQGSIVNSGGGLTRITTGGALTNSGGNLGGRGSVVIDAASIANNSGQLVAGGDLIANTNGLNNQGGNVYAGANFLLQRAGATLDNQSGKIKAEQSVRLNLQNLSNAGGQIGAGSVTGGAGDVVIDTVGFDGGGSILAQNLLDLTLRSDYTHRAGADLVSNGDFNLRVGGNLVNEATLKAARSLDITAGSITNRAGANILSNDTRLNGGNVIDNAGSISGNGALSLVANSVYNTGSIVGGNVAVNTGTLVNGADLGGATDNAAYGTALLGSTRNMNLIVRDQLLNRDARIFSQGNIAIGGAQDGGGTLVSRTGVVNNLSGSIEADGSILIAASQINNRRRVVNTTSVSTDPGNDDIYSGGELIEGKAIRNLQGARAPYPYTGLAPGIYRNYQVIQQEQLSSASAEGRIAAGGNILLSGSVTNNASTIAAAGVFAANQRGLGGLSDGMIVGGEQLLNQALALNQTVRQSDVEHIVTAITNDCMQPVGQKVVCYYEEEDQRLSSSTVSSSYIALGASMTGNQGVSINGANISNGAVGSDGRSISGASLNGVGAQGGLSGRTAQRAGGVGGQAVIGLANGGAGSIRVATGTSGSAGTQVGANTQDATLATSGGIVKMSVAPVMSNDSGLVRSTVDQAHVQAAATGGGVIAGAGESRTRVDPATIPVTNIVGSGQTSLTQIDLPIGGLYRLSNGTATDRTAMGRAATGLGGINAWRSNGPGRRYLIETDPRFVNYDNFISSDFLLDKLGVDPEWTQTRLGDGFYEQRLVLDQITQLTGRRYLGNYADGVAQYRALLESGVAAAGQLQLSMGVGLTAAQAAALTQDIVWMVEQDYQGQKVLVPVVYLASNSLQLRGNGALIAGGNVELNATNSMSNQGVIAGADVSVTAGNLLNQGRISGTGSVSLEARNDLLNQGQIQGRDVALVAGNNLVSEASKAINGVGILSGITASNTLQLFAGNDMTLTGTRVQAGGSAALIAGNNLSLTPSALRNDNGLLRGGDAVSVITGKDLVVSAGNDLQLHGVTINAGGSAALQAGNNLSLTPTTGLDGKVATRTTISTGDSLQLTAGNDLTIRQADVKAGGDLIVAAGNNLNVESVLNETETNSYKSRNGKTRVTTTTTTQTIDQQALTAGGNLILSAGNDVNLVAAKLDAGKGLGISAGNDINASTLTTVDTSNTLETRKRFKQTTSTSDESVHGVEFSAGGNLAMQAGNDITLTAASAATKEGGITLAAGNDVNLLAASEQHDAVQDMTKKKKGTFSSKTTTTHDEWQDTFAIGTALSGESVNISAGNDVAVVGSTVLANGDVRLAAGNNVTIESAQDTSSEAHSFSQKRSGLTGGIGGGVASIGYSKARSNSENATESVTQVASSVGSTDGNLVISAGNQLTIAASDIGAGKDLTLAAKDIALLARQDTVDHQASQSSKSSGFSVGVTYDPGASYRSARDSTTKNMVDTGSTMSKISRDAEGAAAGTMAAITPVVIQASSHRSNASQNESTSDARVSQLAAGGNLTLLASDGSITSQGTQMSAEGNALLLASKDIVFDVAHNTQSSGNASTGKGWGFNNAAGLPYGNYNQQGTGNGQTDTITGTQLSVGGNASLTTTQGDISLTASNIAAQGNVSMRAAGDLTIQSGQDLLGNTNQSTSKGIGTVVISDTERFAGYNKKNHTDDNAQVAQVASNVGSLGGNVSLTAGGTYTQSASNVVAAKDVDITAASIQLLTANQSSSASQQDDDLKIGAFARIKSPLIDLINNVDDARKSDGRLGAMQGMAAAANAYQSASAISSMAGGAGSGSLLSVEAGVGFATNESSFNSSSQLSQGSTITGGGNVRLKTTEGDLRIVQGNLKAGDTLSLDSARDLVLEAGNSSNTEQSKGSNAGFEVGVGASVGAQTGVYAYVQASAGSHRSNVDGSTWQNTQLAGQNIVLTSEGDATLRGAVVKGDRVDAQIGGDLTIESLQDKLDIQSKESSVGGRVQISAGTAWDVSGYASGAKANGNYLGVVEQSGLFAGNGGYHVTAGNVNLIGGAIASTNANNSELTADSLTVTDLKNRMDYSASSGSVSGGFGSTGNQTDANGNPIERTAGEQSTDIGNNIANGNYGKANTGSFMPGVPMSESGSDTSYTRATLTEGNIKIGGKTTTAAATGINTDASAAHEAVATLPDVRKILGEQQAMAAAAGTVMATGKQIGDDIAAAAESKTRAIEAQYKEGLETDDEKTRFSALTPAQRESELLQKVPDYRAAYESKQQWGTGGDYSRALQAVSTVLVGSVAGQGAGQVAGNALAPYAAQLIGKTFDQNHGSDPNAVLQGLSHAVLGAVLAQVNGTSMAGGALAGAGGELAAQYLTKTLYGDDPQAYGPDGKFDPNRLSEADKQMIVSLSQAVGAIAGGITGGSLADAATTANITKNSVENNFLGKDDHARLKELRQKAEAQFGLNPQESLELVLLDAGDQMSAGLLKKILAGETLTKVQEADLATYYYRYLDQNGSFDLNNLQGIGPDQVYGFPYAGLSGDKKAYANTNFTFMERLFGRDMTANDMIYADALIKSGLEVGRSEDLLPSSMQLRGFFALHDSLSSSALASLGYLGATAAGMSEENRRGLANSIASLAQIGGAAVAPWTGLSTDTGSLGVTRPKSLRPVGSETTTEVKGAVKVYAEATVGGENFVDVNQSGRNPIYANPYMPTLITDRIAEKSAKNPGKNFPNGNMATAHAEISVIQQAYDAGKTKNADMVINVKGQDVCGYCKGDIAAAAQKAGLNSLAVKAVDIRTGASTLYFWRPGMKSIEEKND</sequence>
<dbReference type="SUPFAM" id="SSF51126">
    <property type="entry name" value="Pectin lyase-like"/>
    <property type="match status" value="1"/>
</dbReference>
<dbReference type="Pfam" id="PF05594">
    <property type="entry name" value="Fil_haemagg"/>
    <property type="match status" value="21"/>
</dbReference>
<reference evidence="4" key="1">
    <citation type="submission" date="2016-08" db="EMBL/GenBank/DDBJ databases">
        <authorList>
            <person name="Merda D."/>
            <person name="Briand M."/>
            <person name="Taghouti G."/>
            <person name="Carrere S."/>
            <person name="Gouzy J."/>
            <person name="Portier P."/>
            <person name="Jacques M.-A."/>
            <person name="Fischer-Le Saux M."/>
        </authorList>
    </citation>
    <scope>NUCLEOTIDE SEQUENCE [LARGE SCALE GENOMIC DNA]</scope>
    <source>
        <strain evidence="4">CFBP4643</strain>
    </source>
</reference>
<comment type="caution">
    <text evidence="3">The sequence shown here is derived from an EMBL/GenBank/DDBJ whole genome shotgun (WGS) entry which is preliminary data.</text>
</comment>
<accession>A0A2S7D7K5</accession>
<dbReference type="RefSeq" id="WP_104611302.1">
    <property type="nucleotide sequence ID" value="NZ_MDEI01000002.1"/>
</dbReference>
<evidence type="ECO:0000259" key="2">
    <source>
        <dbReference type="SMART" id="SM00912"/>
    </source>
</evidence>
<evidence type="ECO:0000256" key="1">
    <source>
        <dbReference type="SAM" id="SignalP"/>
    </source>
</evidence>
<name>A0A2S7D7K5_9XANT</name>
<dbReference type="InterPro" id="IPR057580">
    <property type="entry name" value="Deam_C"/>
</dbReference>
<keyword evidence="4" id="KW-1185">Reference proteome</keyword>
<feature type="signal peptide" evidence="1">
    <location>
        <begin position="1"/>
        <end position="37"/>
    </location>
</feature>
<proteinExistence type="predicted"/>
<dbReference type="Proteomes" id="UP000238191">
    <property type="component" value="Unassembled WGS sequence"/>
</dbReference>
<dbReference type="EMBL" id="MDEI01000002">
    <property type="protein sequence ID" value="PPU69724.1"/>
    <property type="molecule type" value="Genomic_DNA"/>
</dbReference>
<dbReference type="NCBIfam" id="TIGR01901">
    <property type="entry name" value="adhes_NPXG"/>
    <property type="match status" value="1"/>
</dbReference>
<dbReference type="InterPro" id="IPR008638">
    <property type="entry name" value="FhaB/CdiA-like_TPS"/>
</dbReference>
<evidence type="ECO:0000313" key="3">
    <source>
        <dbReference type="EMBL" id="PPU69724.1"/>
    </source>
</evidence>
<gene>
    <name evidence="3" type="ORF">XpiCFBP4643_02500</name>
</gene>